<evidence type="ECO:0008006" key="3">
    <source>
        <dbReference type="Google" id="ProtNLM"/>
    </source>
</evidence>
<reference evidence="1" key="1">
    <citation type="submission" date="2021-07" db="EMBL/GenBank/DDBJ databases">
        <title>Candidatus Kaistella beijingensis sp. nov. isolated from a municipal wastewater treatment plant is involved in sludge foaming.</title>
        <authorList>
            <person name="Song Y."/>
            <person name="Liu S.-J."/>
        </authorList>
    </citation>
    <scope>NUCLEOTIDE SEQUENCE</scope>
    <source>
        <strain evidence="1">DSM 43998</strain>
    </source>
</reference>
<evidence type="ECO:0000313" key="2">
    <source>
        <dbReference type="Proteomes" id="UP000887023"/>
    </source>
</evidence>
<name>A0ABX8S8J1_9ACTN</name>
<organism evidence="1 2">
    <name type="scientific">Skermania pinensis</name>
    <dbReference type="NCBI Taxonomy" id="39122"/>
    <lineage>
        <taxon>Bacteria</taxon>
        <taxon>Bacillati</taxon>
        <taxon>Actinomycetota</taxon>
        <taxon>Actinomycetes</taxon>
        <taxon>Mycobacteriales</taxon>
        <taxon>Gordoniaceae</taxon>
        <taxon>Skermania</taxon>
    </lineage>
</organism>
<dbReference type="RefSeq" id="WP_066474120.1">
    <property type="nucleotide sequence ID" value="NZ_CBCRUZ010000007.1"/>
</dbReference>
<dbReference type="EMBL" id="CP079105">
    <property type="protein sequence ID" value="QXQ13482.1"/>
    <property type="molecule type" value="Genomic_DNA"/>
</dbReference>
<proteinExistence type="predicted"/>
<protein>
    <recommendedName>
        <fullName evidence="3">Transposase</fullName>
    </recommendedName>
</protein>
<keyword evidence="2" id="KW-1185">Reference proteome</keyword>
<evidence type="ECO:0000313" key="1">
    <source>
        <dbReference type="EMBL" id="QXQ13482.1"/>
    </source>
</evidence>
<accession>A0ABX8S8J1</accession>
<sequence length="155" mass="17005">MGSGAVDLDLPDQGELLARAAGGIGGERVTALVWDEVQRVRRPGGELLVGDLKEYKKPRNGPLFVLAGMLGMEAMRVGAWAQASRSVGRFSRKRAYNDVSALCHAEGLRVAVLHSLREYPDRGEVIPVLRATLSTTADEDMVRILLPEALRKWKR</sequence>
<dbReference type="Proteomes" id="UP000887023">
    <property type="component" value="Chromosome"/>
</dbReference>
<gene>
    <name evidence="1" type="ORF">KV203_16915</name>
</gene>